<gene>
    <name evidence="3" type="ORF">NITLEN_80163</name>
</gene>
<dbReference type="InParanoid" id="A0A330LAG2"/>
<proteinExistence type="inferred from homology"/>
<dbReference type="PANTHER" id="PTHR43563">
    <property type="entry name" value="AMINE OXIDASE"/>
    <property type="match status" value="1"/>
</dbReference>
<dbReference type="Proteomes" id="UP000248168">
    <property type="component" value="Unassembled WGS sequence"/>
</dbReference>
<dbReference type="AlphaFoldDB" id="A0A330LAG2"/>
<feature type="domain" description="Amine oxidase" evidence="2">
    <location>
        <begin position="16"/>
        <end position="109"/>
    </location>
</feature>
<reference evidence="4" key="1">
    <citation type="submission" date="2018-04" db="EMBL/GenBank/DDBJ databases">
        <authorList>
            <person name="Lucker S."/>
            <person name="Sakoula D."/>
        </authorList>
    </citation>
    <scope>NUCLEOTIDE SEQUENCE [LARGE SCALE GENOMIC DNA]</scope>
</reference>
<dbReference type="OrthoDB" id="337830at2"/>
<dbReference type="SUPFAM" id="SSF51905">
    <property type="entry name" value="FAD/NAD(P)-binding domain"/>
    <property type="match status" value="1"/>
</dbReference>
<protein>
    <submittedName>
        <fullName evidence="3">Flavin-containing amine oxidase</fullName>
    </submittedName>
</protein>
<dbReference type="PRINTS" id="PR00420">
    <property type="entry name" value="RNGMNOXGNASE"/>
</dbReference>
<evidence type="ECO:0000259" key="2">
    <source>
        <dbReference type="Pfam" id="PF01593"/>
    </source>
</evidence>
<accession>A0A330LAG2</accession>
<dbReference type="InterPro" id="IPR036188">
    <property type="entry name" value="FAD/NAD-bd_sf"/>
</dbReference>
<dbReference type="SUPFAM" id="SSF54373">
    <property type="entry name" value="FAD-linked reductases, C-terminal domain"/>
    <property type="match status" value="1"/>
</dbReference>
<organism evidence="3 4">
    <name type="scientific">Nitrospira lenta</name>
    <dbReference type="NCBI Taxonomy" id="1436998"/>
    <lineage>
        <taxon>Bacteria</taxon>
        <taxon>Pseudomonadati</taxon>
        <taxon>Nitrospirota</taxon>
        <taxon>Nitrospiria</taxon>
        <taxon>Nitrospirales</taxon>
        <taxon>Nitrospiraceae</taxon>
        <taxon>Nitrospira</taxon>
    </lineage>
</organism>
<comment type="similarity">
    <text evidence="1">Belongs to the flavin monoamine oxidase family.</text>
</comment>
<dbReference type="Pfam" id="PF01593">
    <property type="entry name" value="Amino_oxidase"/>
    <property type="match status" value="2"/>
</dbReference>
<dbReference type="PANTHER" id="PTHR43563:SF1">
    <property type="entry name" value="AMINE OXIDASE [FLAVIN-CONTAINING] B"/>
    <property type="match status" value="1"/>
</dbReference>
<feature type="domain" description="Amine oxidase" evidence="2">
    <location>
        <begin position="115"/>
        <end position="362"/>
    </location>
</feature>
<dbReference type="EMBL" id="OUNR01000021">
    <property type="protein sequence ID" value="SPP66735.1"/>
    <property type="molecule type" value="Genomic_DNA"/>
</dbReference>
<dbReference type="Gene3D" id="3.50.50.60">
    <property type="entry name" value="FAD/NAD(P)-binding domain"/>
    <property type="match status" value="2"/>
</dbReference>
<evidence type="ECO:0000313" key="3">
    <source>
        <dbReference type="EMBL" id="SPP66735.1"/>
    </source>
</evidence>
<dbReference type="RefSeq" id="WP_121990855.1">
    <property type="nucleotide sequence ID" value="NZ_OUNR01000021.1"/>
</dbReference>
<name>A0A330LAG2_9BACT</name>
<dbReference type="GO" id="GO:0016491">
    <property type="term" value="F:oxidoreductase activity"/>
    <property type="evidence" value="ECO:0007669"/>
    <property type="project" value="InterPro"/>
</dbReference>
<keyword evidence="4" id="KW-1185">Reference proteome</keyword>
<sequence length="376" mass="40366">MAGDIQTSVAIVGGGLAGLYAARRLHALGIDFHLFEARDRLGGRILSANDQGHSSNDGFDLGPSWFWPEMQRGLAALVDELGLETFPQYSDGDMVVERLPHEEPRRYQGMPQAPQSMRVAGGTGAFIPALSKTLPPEAVRLGMRVRHATLNNSDVLLTIVAPDGAEHDVAAEHVIFALPPRLLASSVSFTPDIDSATAILWRHTPTWMAPHAKFFALYRQSFWRDAGLSGTAQSQVGPLVEIHDATTASGMPALFGFLGVHADQRVALGEDALTHACITQLARLFGPEAGRPHATLLKDWAADPLTATADDRAPTGHPEPARIPWVTGVWKNRMFLAGSETSTTAPGYLAGAIAAAERAVSDLRSRRQNEGGGHLF</sequence>
<evidence type="ECO:0000313" key="4">
    <source>
        <dbReference type="Proteomes" id="UP000248168"/>
    </source>
</evidence>
<dbReference type="InterPro" id="IPR002937">
    <property type="entry name" value="Amino_oxidase"/>
</dbReference>
<dbReference type="InterPro" id="IPR050703">
    <property type="entry name" value="Flavin_MAO"/>
</dbReference>
<evidence type="ECO:0000256" key="1">
    <source>
        <dbReference type="ARBA" id="ARBA00005995"/>
    </source>
</evidence>